<organism evidence="2 3">
    <name type="scientific">Veronia pacifica</name>
    <dbReference type="NCBI Taxonomy" id="1080227"/>
    <lineage>
        <taxon>Bacteria</taxon>
        <taxon>Pseudomonadati</taxon>
        <taxon>Pseudomonadota</taxon>
        <taxon>Gammaproteobacteria</taxon>
        <taxon>Vibrionales</taxon>
        <taxon>Vibrionaceae</taxon>
        <taxon>Veronia</taxon>
    </lineage>
</organism>
<feature type="region of interest" description="Disordered" evidence="1">
    <location>
        <begin position="456"/>
        <end position="478"/>
    </location>
</feature>
<feature type="compositionally biased region" description="Polar residues" evidence="1">
    <location>
        <begin position="23"/>
        <end position="76"/>
    </location>
</feature>
<feature type="compositionally biased region" description="Basic and acidic residues" evidence="1">
    <location>
        <begin position="149"/>
        <end position="167"/>
    </location>
</feature>
<feature type="region of interest" description="Disordered" evidence="1">
    <location>
        <begin position="21"/>
        <end position="167"/>
    </location>
</feature>
<feature type="compositionally biased region" description="Low complexity" evidence="1">
    <location>
        <begin position="406"/>
        <end position="415"/>
    </location>
</feature>
<feature type="region of interest" description="Disordered" evidence="1">
    <location>
        <begin position="389"/>
        <end position="423"/>
    </location>
</feature>
<comment type="caution">
    <text evidence="2">The sequence shown here is derived from an EMBL/GenBank/DDBJ whole genome shotgun (WGS) entry which is preliminary data.</text>
</comment>
<dbReference type="EMBL" id="LYBM01000012">
    <property type="protein sequence ID" value="ODA33886.1"/>
    <property type="molecule type" value="Genomic_DNA"/>
</dbReference>
<gene>
    <name evidence="2" type="ORF">A8L45_08670</name>
</gene>
<name>A0A1C3EKX6_9GAMM</name>
<dbReference type="OrthoDB" id="9839115at2"/>
<dbReference type="RefSeq" id="WP_068901292.1">
    <property type="nucleotide sequence ID" value="NZ_JBHUIF010000004.1"/>
</dbReference>
<dbReference type="Proteomes" id="UP000094936">
    <property type="component" value="Unassembled WGS sequence"/>
</dbReference>
<evidence type="ECO:0000313" key="3">
    <source>
        <dbReference type="Proteomes" id="UP000094936"/>
    </source>
</evidence>
<accession>A0A1C3EKX6</accession>
<protein>
    <submittedName>
        <fullName evidence="2">Uncharacterized protein</fullName>
    </submittedName>
</protein>
<feature type="compositionally biased region" description="Polar residues" evidence="1">
    <location>
        <begin position="119"/>
        <end position="130"/>
    </location>
</feature>
<evidence type="ECO:0000313" key="2">
    <source>
        <dbReference type="EMBL" id="ODA33886.1"/>
    </source>
</evidence>
<dbReference type="AlphaFoldDB" id="A0A1C3EKX6"/>
<reference evidence="2 3" key="1">
    <citation type="submission" date="2016-05" db="EMBL/GenBank/DDBJ databases">
        <title>Genomic Taxonomy of the Vibrionaceae.</title>
        <authorList>
            <person name="Gomez-Gil B."/>
            <person name="Enciso-Ibarra J."/>
        </authorList>
    </citation>
    <scope>NUCLEOTIDE SEQUENCE [LARGE SCALE GENOMIC DNA]</scope>
    <source>
        <strain evidence="2 3">CAIM 1920</strain>
    </source>
</reference>
<proteinExistence type="predicted"/>
<sequence>MTNITVKPGRDTRYISTVKIDGSSVNANQPKTHTSSLTIPVNQSNKSQTVRPGRHQNQQSVVNHQRIESSTQTQQKDNTETEGAESKGTESKAFARTTGDKTDAKSVNNNTSPPPNRAPTESNNVATPNHNRAHSPGAGKSKNPQPQPDRSHSLDHAKQRDTREEKLKSRLGIDEIIDLTTHDQRFKTQAQLKGLNGVNPSQNPANVADASIPNGERRTNINSPVFFLSPNALGKAPSNSLNVKADHFIQGKIDENSLPDSIKNNQDQLSALKDIRSRFDPNWTLKTEFNATSKHDYVDNWNTIYKDSKNSDYNEKARLVPSSKNGERNLSQPAAGSYIHTEIKIPSNWTESGQEAHIYAYSKVTGDGQVVTNDSLPSKRVLLREQSQTIHNQTSNDATITEGTVSSASSGNSNSQFETETSETAVGFSLSGEAGGGTPVKSGGAKVGLTVNHVNTQSTGSSFDHVSSNGQQNSRNVTNTVGSQTSVEETNYFLGNLVPADIIDVSVSMPHENIFDELIDDNQDINLYIQDSFAAFKPRGDEGTWAGLDGVPRYDDVSFKVGTVGGNSYFSVQRQSGIPTEIIQTEALIN</sequence>
<evidence type="ECO:0000256" key="1">
    <source>
        <dbReference type="SAM" id="MobiDB-lite"/>
    </source>
</evidence>
<keyword evidence="3" id="KW-1185">Reference proteome</keyword>
<feature type="compositionally biased region" description="Polar residues" evidence="1">
    <location>
        <begin position="389"/>
        <end position="405"/>
    </location>
</feature>